<proteinExistence type="inferred from homology"/>
<dbReference type="Proteomes" id="UP000249260">
    <property type="component" value="Unassembled WGS sequence"/>
</dbReference>
<reference evidence="4 5" key="1">
    <citation type="submission" date="2018-06" db="EMBL/GenBank/DDBJ databases">
        <title>Paenibacillus montanisoli sp. nov., isolated from mountain area soil.</title>
        <authorList>
            <person name="Wu M."/>
        </authorList>
    </citation>
    <scope>NUCLEOTIDE SEQUENCE [LARGE SCALE GENOMIC DNA]</scope>
    <source>
        <strain evidence="4 5">RA17</strain>
    </source>
</reference>
<dbReference type="OrthoDB" id="9796533at2"/>
<evidence type="ECO:0000313" key="4">
    <source>
        <dbReference type="EMBL" id="RAP78411.1"/>
    </source>
</evidence>
<dbReference type="AlphaFoldDB" id="A0A328UAR4"/>
<protein>
    <recommendedName>
        <fullName evidence="6">ROK family protein</fullName>
    </recommendedName>
</protein>
<dbReference type="SUPFAM" id="SSF53067">
    <property type="entry name" value="Actin-like ATPase domain"/>
    <property type="match status" value="1"/>
</dbReference>
<sequence>MSNGIILKKNNVLNVIKTIKNYGPITKLDVADKTKMTAVSIHNFISELIAKEILIEYGSAESNGGRKPVLYKLNPSFGYVIGQCLTLTGIKTALFDFSMEKKVAREVSFENLSVTEVINLMTEQIKNMMADYGSEYKQCLGIGITVPGQVNPESGTINNLTNMPMWNKVSLKTMVEQEVKLPVFVENDNKATILGIKWMEEISENSCIVYVAISSGVGSGILYNGELFNGKHFSAGEIGHISVQYDGEMCNCGNKGCLELMISDKAIAARIKQELEKSESTDRIKPWLTADWNMEKVIRLGEEGHPIVMDVLKDICNYIIICIDNIVKVYDPEEIIFECSWLQAFPELLEAAAEQFFKRTHWTDRKQVRIKLNKTKDVFEIGAATLVIEDLFKLSANNKLLL</sequence>
<evidence type="ECO:0000256" key="3">
    <source>
        <dbReference type="ARBA" id="ARBA00022629"/>
    </source>
</evidence>
<organism evidence="4 5">
    <name type="scientific">Paenibacillus montanisoli</name>
    <dbReference type="NCBI Taxonomy" id="2081970"/>
    <lineage>
        <taxon>Bacteria</taxon>
        <taxon>Bacillati</taxon>
        <taxon>Bacillota</taxon>
        <taxon>Bacilli</taxon>
        <taxon>Bacillales</taxon>
        <taxon>Paenibacillaceae</taxon>
        <taxon>Paenibacillus</taxon>
    </lineage>
</organism>
<comment type="caution">
    <text evidence="4">The sequence shown here is derived from an EMBL/GenBank/DDBJ whole genome shotgun (WGS) entry which is preliminary data.</text>
</comment>
<dbReference type="InterPro" id="IPR049874">
    <property type="entry name" value="ROK_cs"/>
</dbReference>
<dbReference type="InterPro" id="IPR043129">
    <property type="entry name" value="ATPase_NBD"/>
</dbReference>
<keyword evidence="3" id="KW-0119">Carbohydrate metabolism</keyword>
<dbReference type="GO" id="GO:0042732">
    <property type="term" value="P:D-xylose metabolic process"/>
    <property type="evidence" value="ECO:0007669"/>
    <property type="project" value="UniProtKB-KW"/>
</dbReference>
<accession>A0A328UAR4</accession>
<evidence type="ECO:0000256" key="2">
    <source>
        <dbReference type="ARBA" id="ARBA00006479"/>
    </source>
</evidence>
<dbReference type="Pfam" id="PF00480">
    <property type="entry name" value="ROK"/>
    <property type="match status" value="1"/>
</dbReference>
<gene>
    <name evidence="4" type="ORF">DL346_08300</name>
</gene>
<dbReference type="PANTHER" id="PTHR18964:SF149">
    <property type="entry name" value="BIFUNCTIONAL UDP-N-ACETYLGLUCOSAMINE 2-EPIMERASE_N-ACETYLMANNOSAMINE KINASE"/>
    <property type="match status" value="1"/>
</dbReference>
<dbReference type="Gene3D" id="1.10.10.10">
    <property type="entry name" value="Winged helix-like DNA-binding domain superfamily/Winged helix DNA-binding domain"/>
    <property type="match status" value="1"/>
</dbReference>
<keyword evidence="3" id="KW-0859">Xylose metabolism</keyword>
<comment type="function">
    <text evidence="1">Transcriptional repressor of xylose-utilizing enzymes.</text>
</comment>
<dbReference type="InterPro" id="IPR036390">
    <property type="entry name" value="WH_DNA-bd_sf"/>
</dbReference>
<name>A0A328UAR4_9BACL</name>
<dbReference type="PROSITE" id="PS01125">
    <property type="entry name" value="ROK"/>
    <property type="match status" value="1"/>
</dbReference>
<evidence type="ECO:0008006" key="6">
    <source>
        <dbReference type="Google" id="ProtNLM"/>
    </source>
</evidence>
<comment type="similarity">
    <text evidence="2">Belongs to the ROK (NagC/XylR) family.</text>
</comment>
<dbReference type="RefSeq" id="WP_112881534.1">
    <property type="nucleotide sequence ID" value="NZ_QLUW01000001.1"/>
</dbReference>
<keyword evidence="5" id="KW-1185">Reference proteome</keyword>
<dbReference type="SUPFAM" id="SSF46785">
    <property type="entry name" value="Winged helix' DNA-binding domain"/>
    <property type="match status" value="1"/>
</dbReference>
<dbReference type="InterPro" id="IPR036388">
    <property type="entry name" value="WH-like_DNA-bd_sf"/>
</dbReference>
<dbReference type="InterPro" id="IPR000600">
    <property type="entry name" value="ROK"/>
</dbReference>
<dbReference type="PANTHER" id="PTHR18964">
    <property type="entry name" value="ROK (REPRESSOR, ORF, KINASE) FAMILY"/>
    <property type="match status" value="1"/>
</dbReference>
<dbReference type="Gene3D" id="3.30.420.40">
    <property type="match status" value="2"/>
</dbReference>
<evidence type="ECO:0000313" key="5">
    <source>
        <dbReference type="Proteomes" id="UP000249260"/>
    </source>
</evidence>
<dbReference type="EMBL" id="QLUW01000001">
    <property type="protein sequence ID" value="RAP78411.1"/>
    <property type="molecule type" value="Genomic_DNA"/>
</dbReference>
<evidence type="ECO:0000256" key="1">
    <source>
        <dbReference type="ARBA" id="ARBA00002486"/>
    </source>
</evidence>